<evidence type="ECO:0000313" key="1">
    <source>
        <dbReference type="EMBL" id="MDJ1185623.1"/>
    </source>
</evidence>
<dbReference type="RefSeq" id="WP_283760263.1">
    <property type="nucleotide sequence ID" value="NZ_JAQOSQ010000042.1"/>
</dbReference>
<comment type="caution">
    <text evidence="1">The sequence shown here is derived from an EMBL/GenBank/DDBJ whole genome shotgun (WGS) entry which is preliminary data.</text>
</comment>
<protein>
    <submittedName>
        <fullName evidence="1">Uncharacterized protein</fullName>
    </submittedName>
</protein>
<sequence>MKNPRVFRPGSVKRFVSAIIEVAEELASGLAIAHINRGIDNLL</sequence>
<proteinExistence type="predicted"/>
<reference evidence="1 2" key="1">
    <citation type="submission" date="2023-01" db="EMBL/GenBank/DDBJ databases">
        <title>Novel diversity within Roseofilum (Cyanobacteria; Desertifilaceae) from marine benthic mats with descriptions of four novel species.</title>
        <authorList>
            <person name="Wang Y."/>
            <person name="Berthold D.E."/>
            <person name="Hu J."/>
            <person name="Lefler F.W."/>
            <person name="Laughinghouse H.D. IV."/>
        </authorList>
    </citation>
    <scope>NUCLEOTIDE SEQUENCE [LARGE SCALE GENOMIC DNA]</scope>
    <source>
        <strain evidence="1 2">BLCC-M143</strain>
    </source>
</reference>
<accession>A0ABT7C2D8</accession>
<gene>
    <name evidence="1" type="ORF">PMH09_20785</name>
</gene>
<dbReference type="EMBL" id="JAQOSQ010000042">
    <property type="protein sequence ID" value="MDJ1185623.1"/>
    <property type="molecule type" value="Genomic_DNA"/>
</dbReference>
<dbReference type="Proteomes" id="UP001232992">
    <property type="component" value="Unassembled WGS sequence"/>
</dbReference>
<keyword evidence="2" id="KW-1185">Reference proteome</keyword>
<organism evidence="1 2">
    <name type="scientific">Roseofilum casamattae BLCC-M143</name>
    <dbReference type="NCBI Taxonomy" id="3022442"/>
    <lineage>
        <taxon>Bacteria</taxon>
        <taxon>Bacillati</taxon>
        <taxon>Cyanobacteriota</taxon>
        <taxon>Cyanophyceae</taxon>
        <taxon>Desertifilales</taxon>
        <taxon>Desertifilaceae</taxon>
        <taxon>Roseofilum</taxon>
        <taxon>Roseofilum casamattae</taxon>
    </lineage>
</organism>
<name>A0ABT7C2D8_9CYAN</name>
<evidence type="ECO:0000313" key="2">
    <source>
        <dbReference type="Proteomes" id="UP001232992"/>
    </source>
</evidence>